<keyword evidence="1" id="KW-0732">Signal</keyword>
<evidence type="ECO:0000313" key="3">
    <source>
        <dbReference type="Proteomes" id="UP000659698"/>
    </source>
</evidence>
<sequence>MKHLFLNFIILSFLFHFAKAEVAPVEVAELALNVPSRETREVYYGFEAGDELIFEFSDPSRKGLKQVEVVEYPSNVRYSGLQVNSVTKAVKVNRRAVYLFRFTNSSLASRVCNVRISRRPATEETAGFNPEVAWREVADTSYTLSAKQELVRYDTTFHAVKKREIARVDTIAQELVCKSEQVAALLTMGKPSESLISFSLPKDRITPFETSEVVSWAYWIGVGQEGHLAFEANKRKYLQALGGVAHLSGNPVVGLALRQFSFLPTGNAGSNVHYYFMRDPASAQAFLQSYDNKEFRYFDKGNGVSGYGRREAPLQGTFYVGLHNDNDWYDINVTVKIVAVVVRKTYREVTDRQATVIPVYEARRYRQPVVSVKRMPFTR</sequence>
<evidence type="ECO:0000313" key="2">
    <source>
        <dbReference type="EMBL" id="MBC3538992.1"/>
    </source>
</evidence>
<feature type="chain" id="PRO_5045674951" evidence="1">
    <location>
        <begin position="19"/>
        <end position="379"/>
    </location>
</feature>
<organism evidence="2 3">
    <name type="scientific">Rufibacter sediminis</name>
    <dbReference type="NCBI Taxonomy" id="2762756"/>
    <lineage>
        <taxon>Bacteria</taxon>
        <taxon>Pseudomonadati</taxon>
        <taxon>Bacteroidota</taxon>
        <taxon>Cytophagia</taxon>
        <taxon>Cytophagales</taxon>
        <taxon>Hymenobacteraceae</taxon>
        <taxon>Rufibacter</taxon>
    </lineage>
</organism>
<feature type="signal peptide" evidence="1">
    <location>
        <begin position="1"/>
        <end position="18"/>
    </location>
</feature>
<proteinExistence type="predicted"/>
<accession>A0ABR6VPB1</accession>
<dbReference type="Proteomes" id="UP000659698">
    <property type="component" value="Unassembled WGS sequence"/>
</dbReference>
<gene>
    <name evidence="2" type="ORF">H7U12_04825</name>
</gene>
<keyword evidence="3" id="KW-1185">Reference proteome</keyword>
<comment type="caution">
    <text evidence="2">The sequence shown here is derived from an EMBL/GenBank/DDBJ whole genome shotgun (WGS) entry which is preliminary data.</text>
</comment>
<name>A0ABR6VPB1_9BACT</name>
<reference evidence="2 3" key="1">
    <citation type="journal article" date="2019" name="Int. J. Syst. Evol. Microbiol.">
        <title>Rufibacter sediminis sp. nov., isolated from freshwater lake sediment.</title>
        <authorList>
            <person name="Qu J.H."/>
            <person name="Zhang L.J."/>
            <person name="Fu Y.H."/>
            <person name="Li H.F."/>
        </authorList>
    </citation>
    <scope>NUCLEOTIDE SEQUENCE [LARGE SCALE GENOMIC DNA]</scope>
    <source>
        <strain evidence="2 3">H-1</strain>
    </source>
</reference>
<evidence type="ECO:0000256" key="1">
    <source>
        <dbReference type="SAM" id="SignalP"/>
    </source>
</evidence>
<protein>
    <submittedName>
        <fullName evidence="2">Uncharacterized protein</fullName>
    </submittedName>
</protein>
<dbReference type="EMBL" id="JACOAF010000011">
    <property type="protein sequence ID" value="MBC3538992.1"/>
    <property type="molecule type" value="Genomic_DNA"/>
</dbReference>
<dbReference type="RefSeq" id="WP_186633774.1">
    <property type="nucleotide sequence ID" value="NZ_JACOAF010000011.1"/>
</dbReference>